<name>A0A645J557_9ZZZZ</name>
<dbReference type="EMBL" id="VSSQ01131947">
    <property type="protein sequence ID" value="MPN58778.1"/>
    <property type="molecule type" value="Genomic_DNA"/>
</dbReference>
<gene>
    <name evidence="1" type="ORF">SDC9_206492</name>
</gene>
<comment type="caution">
    <text evidence="1">The sequence shown here is derived from an EMBL/GenBank/DDBJ whole genome shotgun (WGS) entry which is preliminary data.</text>
</comment>
<protein>
    <recommendedName>
        <fullName evidence="2">Riboflavin transporter RibU</fullName>
    </recommendedName>
</protein>
<evidence type="ECO:0000313" key="1">
    <source>
        <dbReference type="EMBL" id="MPN58778.1"/>
    </source>
</evidence>
<dbReference type="Gene3D" id="1.10.1760.20">
    <property type="match status" value="1"/>
</dbReference>
<reference evidence="1" key="1">
    <citation type="submission" date="2019-08" db="EMBL/GenBank/DDBJ databases">
        <authorList>
            <person name="Kucharzyk K."/>
            <person name="Murdoch R.W."/>
            <person name="Higgins S."/>
            <person name="Loffler F."/>
        </authorList>
    </citation>
    <scope>NUCLEOTIDE SEQUENCE</scope>
</reference>
<organism evidence="1">
    <name type="scientific">bioreactor metagenome</name>
    <dbReference type="NCBI Taxonomy" id="1076179"/>
    <lineage>
        <taxon>unclassified sequences</taxon>
        <taxon>metagenomes</taxon>
        <taxon>ecological metagenomes</taxon>
    </lineage>
</organism>
<evidence type="ECO:0008006" key="2">
    <source>
        <dbReference type="Google" id="ProtNLM"/>
    </source>
</evidence>
<accession>A0A645J557</accession>
<sequence length="72" mass="7991">MIAMMIPLNLVFTVYFMGAPRQVVIDMLLPIIVPFNAIKAVGNGLITFMLYKAVGKVLRIERAPQKLGNVTE</sequence>
<dbReference type="AlphaFoldDB" id="A0A645J557"/>
<proteinExistence type="predicted"/>